<protein>
    <submittedName>
        <fullName evidence="2">Uncharacterized protein</fullName>
    </submittedName>
</protein>
<evidence type="ECO:0000256" key="1">
    <source>
        <dbReference type="SAM" id="Phobius"/>
    </source>
</evidence>
<comment type="caution">
    <text evidence="2">The sequence shown here is derived from an EMBL/GenBank/DDBJ whole genome shotgun (WGS) entry which is preliminary data.</text>
</comment>
<proteinExistence type="predicted"/>
<name>A0A8J3VZ12_9ACTN</name>
<sequence length="82" mass="9196">MLGYVLGTVITPVVGGWASEWVGGKLLNETMLMCALLFEVAFLFSLARLLFRGSRWLVRTSVRRWRTPKAQEPSSSALNRVP</sequence>
<keyword evidence="3" id="KW-1185">Reference proteome</keyword>
<keyword evidence="1" id="KW-1133">Transmembrane helix</keyword>
<feature type="transmembrane region" description="Helical" evidence="1">
    <location>
        <begin position="30"/>
        <end position="51"/>
    </location>
</feature>
<gene>
    <name evidence="2" type="ORF">Mth01_18110</name>
</gene>
<reference evidence="2" key="1">
    <citation type="submission" date="2021-01" db="EMBL/GenBank/DDBJ databases">
        <title>Whole genome shotgun sequence of Sphaerimonospora thailandensis NBRC 107569.</title>
        <authorList>
            <person name="Komaki H."/>
            <person name="Tamura T."/>
        </authorList>
    </citation>
    <scope>NUCLEOTIDE SEQUENCE</scope>
    <source>
        <strain evidence="2">NBRC 107569</strain>
    </source>
</reference>
<evidence type="ECO:0000313" key="3">
    <source>
        <dbReference type="Proteomes" id="UP000610966"/>
    </source>
</evidence>
<dbReference type="AlphaFoldDB" id="A0A8J3VZ12"/>
<accession>A0A8J3VZ12</accession>
<evidence type="ECO:0000313" key="2">
    <source>
        <dbReference type="EMBL" id="GIH69558.1"/>
    </source>
</evidence>
<dbReference type="EMBL" id="BOOG01000016">
    <property type="protein sequence ID" value="GIH69558.1"/>
    <property type="molecule type" value="Genomic_DNA"/>
</dbReference>
<keyword evidence="1" id="KW-0812">Transmembrane</keyword>
<keyword evidence="1" id="KW-0472">Membrane</keyword>
<dbReference type="Proteomes" id="UP000610966">
    <property type="component" value="Unassembled WGS sequence"/>
</dbReference>
<organism evidence="2 3">
    <name type="scientific">Sphaerimonospora thailandensis</name>
    <dbReference type="NCBI Taxonomy" id="795644"/>
    <lineage>
        <taxon>Bacteria</taxon>
        <taxon>Bacillati</taxon>
        <taxon>Actinomycetota</taxon>
        <taxon>Actinomycetes</taxon>
        <taxon>Streptosporangiales</taxon>
        <taxon>Streptosporangiaceae</taxon>
        <taxon>Sphaerimonospora</taxon>
    </lineage>
</organism>